<accession>A0A7W3SVH1</accession>
<evidence type="ECO:0000313" key="2">
    <source>
        <dbReference type="Proteomes" id="UP000567067"/>
    </source>
</evidence>
<keyword evidence="2" id="KW-1185">Reference proteome</keyword>
<comment type="caution">
    <text evidence="1">The sequence shown here is derived from an EMBL/GenBank/DDBJ whole genome shotgun (WGS) entry which is preliminary data.</text>
</comment>
<dbReference type="RefSeq" id="WP_182537344.1">
    <property type="nucleotide sequence ID" value="NZ_JACJIP010000023.1"/>
</dbReference>
<dbReference type="Proteomes" id="UP000567067">
    <property type="component" value="Unassembled WGS sequence"/>
</dbReference>
<reference evidence="1 2" key="1">
    <citation type="submission" date="2020-08" db="EMBL/GenBank/DDBJ databases">
        <title>Genomic Encyclopedia of Type Strains, Phase III (KMG-III): the genomes of soil and plant-associated and newly described type strains.</title>
        <authorList>
            <person name="Whitman W."/>
        </authorList>
    </citation>
    <scope>NUCLEOTIDE SEQUENCE [LARGE SCALE GENOMIC DNA]</scope>
    <source>
        <strain evidence="1 2">CECT 8693</strain>
    </source>
</reference>
<protein>
    <submittedName>
        <fullName evidence="1">Putative aldo/keto reductase-like oxidoreductase</fullName>
    </submittedName>
</protein>
<dbReference type="EMBL" id="JACJIP010000023">
    <property type="protein sequence ID" value="MBA9086875.1"/>
    <property type="molecule type" value="Genomic_DNA"/>
</dbReference>
<name>A0A7W3SVH1_9BACL</name>
<proteinExistence type="predicted"/>
<organism evidence="1 2">
    <name type="scientific">Fontibacillus solani</name>
    <dbReference type="NCBI Taxonomy" id="1572857"/>
    <lineage>
        <taxon>Bacteria</taxon>
        <taxon>Bacillati</taxon>
        <taxon>Bacillota</taxon>
        <taxon>Bacilli</taxon>
        <taxon>Bacillales</taxon>
        <taxon>Paenibacillaceae</taxon>
        <taxon>Fontibacillus</taxon>
    </lineage>
</organism>
<sequence length="63" mass="7198">MRTCEPLTLSLTEVELAVIEETKLMFRITKVNCAGCNYCMPSPVSLKILNNFTYYNILFSGWS</sequence>
<dbReference type="AlphaFoldDB" id="A0A7W3SVH1"/>
<gene>
    <name evidence="1" type="ORF">FHR92_003355</name>
</gene>
<evidence type="ECO:0000313" key="1">
    <source>
        <dbReference type="EMBL" id="MBA9086875.1"/>
    </source>
</evidence>